<evidence type="ECO:0000256" key="4">
    <source>
        <dbReference type="ARBA" id="ARBA00023015"/>
    </source>
</evidence>
<dbReference type="SUPFAM" id="SSF46689">
    <property type="entry name" value="Homeodomain-like"/>
    <property type="match status" value="1"/>
</dbReference>
<dbReference type="OrthoDB" id="1936190at2759"/>
<reference evidence="13 14" key="1">
    <citation type="journal article" date="2020" name="Nat. Food">
        <title>A phased Vanilla planifolia genome enables genetic improvement of flavour and production.</title>
        <authorList>
            <person name="Hasing T."/>
            <person name="Tang H."/>
            <person name="Brym M."/>
            <person name="Khazi F."/>
            <person name="Huang T."/>
            <person name="Chambers A.H."/>
        </authorList>
    </citation>
    <scope>NUCLEOTIDE SEQUENCE [LARGE SCALE GENOMIC DNA]</scope>
    <source>
        <tissue evidence="13">Leaf</tissue>
    </source>
</reference>
<feature type="domain" description="Response regulatory" evidence="11">
    <location>
        <begin position="25"/>
        <end position="140"/>
    </location>
</feature>
<evidence type="ECO:0000259" key="12">
    <source>
        <dbReference type="PROSITE" id="PS51294"/>
    </source>
</evidence>
<gene>
    <name evidence="13" type="ORF">HPP92_017495</name>
</gene>
<dbReference type="InterPro" id="IPR011006">
    <property type="entry name" value="CheY-like_superfamily"/>
</dbReference>
<proteinExistence type="predicted"/>
<dbReference type="PROSITE" id="PS51294">
    <property type="entry name" value="HTH_MYB"/>
    <property type="match status" value="1"/>
</dbReference>
<dbReference type="InterPro" id="IPR017930">
    <property type="entry name" value="Myb_dom"/>
</dbReference>
<comment type="caution">
    <text evidence="13">The sequence shown here is derived from an EMBL/GenBank/DDBJ whole genome shotgun (WGS) entry which is preliminary data.</text>
</comment>
<evidence type="ECO:0000256" key="8">
    <source>
        <dbReference type="ARBA" id="ARBA00023242"/>
    </source>
</evidence>
<dbReference type="NCBIfam" id="TIGR01557">
    <property type="entry name" value="myb_SHAQKYF"/>
    <property type="match status" value="1"/>
</dbReference>
<evidence type="ECO:0000256" key="2">
    <source>
        <dbReference type="ARBA" id="ARBA00022553"/>
    </source>
</evidence>
<dbReference type="EMBL" id="JADCNL010000008">
    <property type="protein sequence ID" value="KAG0470795.1"/>
    <property type="molecule type" value="Genomic_DNA"/>
</dbReference>
<dbReference type="InterPro" id="IPR009057">
    <property type="entry name" value="Homeodomain-like_sf"/>
</dbReference>
<feature type="domain" description="HTH myb-type" evidence="12">
    <location>
        <begin position="205"/>
        <end position="264"/>
    </location>
</feature>
<dbReference type="Pfam" id="PF00072">
    <property type="entry name" value="Response_reg"/>
    <property type="match status" value="1"/>
</dbReference>
<keyword evidence="7" id="KW-0804">Transcription</keyword>
<keyword evidence="8" id="KW-0539">Nucleus</keyword>
<keyword evidence="14" id="KW-1185">Reference proteome</keyword>
<evidence type="ECO:0000256" key="1">
    <source>
        <dbReference type="ARBA" id="ARBA00004123"/>
    </source>
</evidence>
<dbReference type="CDD" id="cd17584">
    <property type="entry name" value="REC_typeB_ARR-like"/>
    <property type="match status" value="1"/>
</dbReference>
<dbReference type="SMART" id="SM00448">
    <property type="entry name" value="REC"/>
    <property type="match status" value="1"/>
</dbReference>
<comment type="subcellular location">
    <subcellularLocation>
        <location evidence="1">Nucleus</location>
    </subcellularLocation>
</comment>
<dbReference type="GO" id="GO:0003677">
    <property type="term" value="F:DNA binding"/>
    <property type="evidence" value="ECO:0007669"/>
    <property type="project" value="UniProtKB-KW"/>
</dbReference>
<dbReference type="GO" id="GO:0000160">
    <property type="term" value="P:phosphorelay signal transduction system"/>
    <property type="evidence" value="ECO:0007669"/>
    <property type="project" value="UniProtKB-KW"/>
</dbReference>
<dbReference type="SUPFAM" id="SSF52172">
    <property type="entry name" value="CheY-like"/>
    <property type="match status" value="1"/>
</dbReference>
<name>A0A835QCV5_VANPL</name>
<dbReference type="FunFam" id="1.10.10.60:FF:000007">
    <property type="entry name" value="Two-component response regulator"/>
    <property type="match status" value="1"/>
</dbReference>
<dbReference type="Gene3D" id="3.40.50.2300">
    <property type="match status" value="1"/>
</dbReference>
<dbReference type="PANTHER" id="PTHR43874:SF205">
    <property type="entry name" value="TWO-COMPONENT RESPONSE REGULATOR ORR23"/>
    <property type="match status" value="1"/>
</dbReference>
<evidence type="ECO:0008006" key="15">
    <source>
        <dbReference type="Google" id="ProtNLM"/>
    </source>
</evidence>
<dbReference type="InterPro" id="IPR001789">
    <property type="entry name" value="Sig_transdc_resp-reg_receiver"/>
</dbReference>
<accession>A0A835QCV5</accession>
<dbReference type="InterPro" id="IPR017053">
    <property type="entry name" value="Response_reg_B-typ_pln"/>
</dbReference>
<keyword evidence="3" id="KW-0902">Two-component regulatory system</keyword>
<evidence type="ECO:0000256" key="3">
    <source>
        <dbReference type="ARBA" id="ARBA00023012"/>
    </source>
</evidence>
<dbReference type="PANTHER" id="PTHR43874">
    <property type="entry name" value="TWO-COMPONENT RESPONSE REGULATOR"/>
    <property type="match status" value="1"/>
</dbReference>
<dbReference type="GO" id="GO:0005634">
    <property type="term" value="C:nucleus"/>
    <property type="evidence" value="ECO:0007669"/>
    <property type="project" value="UniProtKB-SubCell"/>
</dbReference>
<dbReference type="InterPro" id="IPR045279">
    <property type="entry name" value="ARR-like"/>
</dbReference>
<protein>
    <recommendedName>
        <fullName evidence="15">Two-component response regulator</fullName>
    </recommendedName>
</protein>
<evidence type="ECO:0000313" key="13">
    <source>
        <dbReference type="EMBL" id="KAG0470795.1"/>
    </source>
</evidence>
<dbReference type="PIRSF" id="PIRSF036392">
    <property type="entry name" value="RR_ARR_type-B"/>
    <property type="match status" value="1"/>
</dbReference>
<evidence type="ECO:0000256" key="5">
    <source>
        <dbReference type="ARBA" id="ARBA00023125"/>
    </source>
</evidence>
<keyword evidence="6" id="KW-0010">Activator</keyword>
<dbReference type="InterPro" id="IPR006447">
    <property type="entry name" value="Myb_dom_plants"/>
</dbReference>
<evidence type="ECO:0000259" key="11">
    <source>
        <dbReference type="PROSITE" id="PS50110"/>
    </source>
</evidence>
<feature type="compositionally biased region" description="Basic and acidic residues" evidence="10">
    <location>
        <begin position="195"/>
        <end position="205"/>
    </location>
</feature>
<dbReference type="PROSITE" id="PS50110">
    <property type="entry name" value="RESPONSE_REGULATORY"/>
    <property type="match status" value="1"/>
</dbReference>
<feature type="modified residue" description="4-aspartylphosphate" evidence="9">
    <location>
        <position position="76"/>
    </location>
</feature>
<sequence>MIVEEKRGDMARDEGHGDQFPLGMRVLAVDDDPICLKVLETLLLRCKYHVTTTNQAIKALTMLRENKDRFDLVISDVHMPDMDGFKLLELVGLEMDLPVIMLSANGETKAVMKGITHGACDYLIKPVRIEELRNIWQHVVRRRKLEHKVEDHEKIQAENSEDIQGVGLNGQLDCNGKFNRKRKDLNDEDEDDCDENAHESEDSSAQKKPRVVWSVELHRKFVAAVNQLGIDKAVPKRILDLMNVDKLTRENVASHLQKYRLYLKRLAVASQQANVAAALGGRDTSYMHMGSFNGFGSFQGLSPSAQLQGLTTFPSNGVSGRSNPNFLGLPGLASGMVHRGHSQNNVNNTMNDLSKLSHIAAPPNQQEHLLQGIPTSLELDQLQQKQKRLNEANNRLPGAFSGVTNNALIGAPNCSQLLQGHQQQTQLRGLGNQTPIAVPSIVADRLEMSTGVSASLPDLVGCNETWQNSSSLGGYSSNTLSTRKPYSNDDMAPSNFGTTFLSTVPQMNGNPLNLSSNSLLMNAHDSLALRDMQCQTDSFSGNALLMPSGIDVDPKYLKFRSTGNVGQKSEEPKLQSAIDPNIGFVSLSNSKIQNQTLLDAVADGQRLHNHFYDKKFDTSLNHSSLDTPCLGHVKADKSVTDNQLSFNEDSLFGTLKMQGGFVSNNCNFDELVNAMMKSERDEIGFVDGELGSDLFPLSTCM</sequence>
<dbReference type="Gene3D" id="1.10.10.60">
    <property type="entry name" value="Homeodomain-like"/>
    <property type="match status" value="1"/>
</dbReference>
<evidence type="ECO:0000256" key="7">
    <source>
        <dbReference type="ARBA" id="ARBA00023163"/>
    </source>
</evidence>
<dbReference type="AlphaFoldDB" id="A0A835QCV5"/>
<evidence type="ECO:0000256" key="9">
    <source>
        <dbReference type="PROSITE-ProRule" id="PRU00169"/>
    </source>
</evidence>
<feature type="region of interest" description="Disordered" evidence="10">
    <location>
        <begin position="179"/>
        <end position="209"/>
    </location>
</feature>
<evidence type="ECO:0000256" key="10">
    <source>
        <dbReference type="SAM" id="MobiDB-lite"/>
    </source>
</evidence>
<evidence type="ECO:0000256" key="6">
    <source>
        <dbReference type="ARBA" id="ARBA00023159"/>
    </source>
</evidence>
<dbReference type="GO" id="GO:0003700">
    <property type="term" value="F:DNA-binding transcription factor activity"/>
    <property type="evidence" value="ECO:0007669"/>
    <property type="project" value="InterPro"/>
</dbReference>
<evidence type="ECO:0000313" key="14">
    <source>
        <dbReference type="Proteomes" id="UP000636800"/>
    </source>
</evidence>
<dbReference type="Proteomes" id="UP000636800">
    <property type="component" value="Unassembled WGS sequence"/>
</dbReference>
<keyword evidence="5" id="KW-0238">DNA-binding</keyword>
<dbReference type="InterPro" id="IPR001005">
    <property type="entry name" value="SANT/Myb"/>
</dbReference>
<keyword evidence="4" id="KW-0805">Transcription regulation</keyword>
<dbReference type="GO" id="GO:0009736">
    <property type="term" value="P:cytokinin-activated signaling pathway"/>
    <property type="evidence" value="ECO:0007669"/>
    <property type="project" value="InterPro"/>
</dbReference>
<keyword evidence="2 9" id="KW-0597">Phosphoprotein</keyword>
<organism evidence="13 14">
    <name type="scientific">Vanilla planifolia</name>
    <name type="common">Vanilla</name>
    <dbReference type="NCBI Taxonomy" id="51239"/>
    <lineage>
        <taxon>Eukaryota</taxon>
        <taxon>Viridiplantae</taxon>
        <taxon>Streptophyta</taxon>
        <taxon>Embryophyta</taxon>
        <taxon>Tracheophyta</taxon>
        <taxon>Spermatophyta</taxon>
        <taxon>Magnoliopsida</taxon>
        <taxon>Liliopsida</taxon>
        <taxon>Asparagales</taxon>
        <taxon>Orchidaceae</taxon>
        <taxon>Vanilloideae</taxon>
        <taxon>Vanilleae</taxon>
        <taxon>Vanilla</taxon>
    </lineage>
</organism>
<dbReference type="Pfam" id="PF00249">
    <property type="entry name" value="Myb_DNA-binding"/>
    <property type="match status" value="1"/>
</dbReference>